<dbReference type="AlphaFoldDB" id="A0A7W3N0Z2"/>
<organism evidence="2 3">
    <name type="scientific">Thermomonospora cellulosilytica</name>
    <dbReference type="NCBI Taxonomy" id="1411118"/>
    <lineage>
        <taxon>Bacteria</taxon>
        <taxon>Bacillati</taxon>
        <taxon>Actinomycetota</taxon>
        <taxon>Actinomycetes</taxon>
        <taxon>Streptosporangiales</taxon>
        <taxon>Thermomonosporaceae</taxon>
        <taxon>Thermomonospora</taxon>
    </lineage>
</organism>
<reference evidence="2 3" key="1">
    <citation type="submission" date="2020-08" db="EMBL/GenBank/DDBJ databases">
        <title>Sequencing the genomes of 1000 actinobacteria strains.</title>
        <authorList>
            <person name="Klenk H.-P."/>
        </authorList>
    </citation>
    <scope>NUCLEOTIDE SEQUENCE [LARGE SCALE GENOMIC DNA]</scope>
    <source>
        <strain evidence="2 3">DSM 45823</strain>
    </source>
</reference>
<keyword evidence="1" id="KW-0812">Transmembrane</keyword>
<keyword evidence="3" id="KW-1185">Reference proteome</keyword>
<feature type="transmembrane region" description="Helical" evidence="1">
    <location>
        <begin position="20"/>
        <end position="38"/>
    </location>
</feature>
<evidence type="ECO:0000256" key="1">
    <source>
        <dbReference type="SAM" id="Phobius"/>
    </source>
</evidence>
<name>A0A7W3N0Z2_9ACTN</name>
<evidence type="ECO:0000313" key="2">
    <source>
        <dbReference type="EMBL" id="MBA9005546.1"/>
    </source>
</evidence>
<dbReference type="RefSeq" id="WP_182706703.1">
    <property type="nucleotide sequence ID" value="NZ_JACJII010000001.1"/>
</dbReference>
<proteinExistence type="predicted"/>
<dbReference type="EMBL" id="JACJII010000001">
    <property type="protein sequence ID" value="MBA9005546.1"/>
    <property type="molecule type" value="Genomic_DNA"/>
</dbReference>
<keyword evidence="1" id="KW-0472">Membrane</keyword>
<feature type="transmembrane region" description="Helical" evidence="1">
    <location>
        <begin position="99"/>
        <end position="120"/>
    </location>
</feature>
<feature type="transmembrane region" description="Helical" evidence="1">
    <location>
        <begin position="50"/>
        <end position="69"/>
    </location>
</feature>
<sequence length="127" mass="13116">MTYERGPASGSALARVRPLWAALAVVGAAALVGLEWLVSWLTRDEGEPTTTFVLGLAAVLLAAAWLVLLPGPAGRIGVSVPLVFAVLRAFDGIGDGDAAVRVICVLEVVACIAAAVLVWLSQSRPRA</sequence>
<evidence type="ECO:0000313" key="3">
    <source>
        <dbReference type="Proteomes" id="UP000539313"/>
    </source>
</evidence>
<gene>
    <name evidence="2" type="ORF">HNR21_004428</name>
</gene>
<comment type="caution">
    <text evidence="2">The sequence shown here is derived from an EMBL/GenBank/DDBJ whole genome shotgun (WGS) entry which is preliminary data.</text>
</comment>
<accession>A0A7W3N0Z2</accession>
<keyword evidence="1" id="KW-1133">Transmembrane helix</keyword>
<dbReference type="Proteomes" id="UP000539313">
    <property type="component" value="Unassembled WGS sequence"/>
</dbReference>
<protein>
    <submittedName>
        <fullName evidence="2">Uncharacterized protein</fullName>
    </submittedName>
</protein>